<protein>
    <submittedName>
        <fullName evidence="1">Uncharacterized protein</fullName>
    </submittedName>
</protein>
<gene>
    <name evidence="1" type="ORF">LAUMK136_04306</name>
</gene>
<evidence type="ECO:0000313" key="1">
    <source>
        <dbReference type="EMBL" id="VBA41954.1"/>
    </source>
</evidence>
<dbReference type="Proteomes" id="UP000273307">
    <property type="component" value="Unassembled WGS sequence"/>
</dbReference>
<dbReference type="AlphaFoldDB" id="A0A498QAU2"/>
<organism evidence="1 2">
    <name type="scientific">Mycobacterium attenuatum</name>
    <dbReference type="NCBI Taxonomy" id="2341086"/>
    <lineage>
        <taxon>Bacteria</taxon>
        <taxon>Bacillati</taxon>
        <taxon>Actinomycetota</taxon>
        <taxon>Actinomycetes</taxon>
        <taxon>Mycobacteriales</taxon>
        <taxon>Mycobacteriaceae</taxon>
        <taxon>Mycobacterium</taxon>
    </lineage>
</organism>
<name>A0A498QAU2_9MYCO</name>
<keyword evidence="2" id="KW-1185">Reference proteome</keyword>
<dbReference type="EMBL" id="UPHP01000118">
    <property type="protein sequence ID" value="VBA41954.1"/>
    <property type="molecule type" value="Genomic_DNA"/>
</dbReference>
<sequence>MGRLGLRVRLRRARVRRHGRIGLGRAPTGQLVGEPISQTRNASAIKQLDDRDIDAQVALNLAAQLGSRE</sequence>
<reference evidence="1 2" key="1">
    <citation type="submission" date="2018-09" db="EMBL/GenBank/DDBJ databases">
        <authorList>
            <person name="Tagini F."/>
        </authorList>
    </citation>
    <scope>NUCLEOTIDE SEQUENCE [LARGE SCALE GENOMIC DNA]</scope>
    <source>
        <strain evidence="1 2">MK136</strain>
    </source>
</reference>
<proteinExistence type="predicted"/>
<evidence type="ECO:0000313" key="2">
    <source>
        <dbReference type="Proteomes" id="UP000273307"/>
    </source>
</evidence>
<accession>A0A498QAU2</accession>